<dbReference type="EMBL" id="JAVRQI010000011">
    <property type="protein sequence ID" value="MDT1063081.1"/>
    <property type="molecule type" value="Genomic_DNA"/>
</dbReference>
<keyword evidence="2" id="KW-1185">Reference proteome</keyword>
<dbReference type="Proteomes" id="UP001251085">
    <property type="component" value="Unassembled WGS sequence"/>
</dbReference>
<comment type="caution">
    <text evidence="1">The sequence shown here is derived from an EMBL/GenBank/DDBJ whole genome shotgun (WGS) entry which is preliminary data.</text>
</comment>
<proteinExistence type="predicted"/>
<evidence type="ECO:0000313" key="2">
    <source>
        <dbReference type="Proteomes" id="UP001251085"/>
    </source>
</evidence>
<protein>
    <submittedName>
        <fullName evidence="1">Uncharacterized protein</fullName>
    </submittedName>
</protein>
<sequence>MIMPKCPVEKGASSLTKDETTKNAVARAKELLDGRTKAVKEATDNDVERVLTSFFAYGGNEYQIILDQVPEQDRPLLAECREALTGEVLQRTTGRNGFKLKSSWFNIYETETPTGNSRYRVDTTYRSVILDDSYTNTPLDQILSFNHQRCGYIKVISPYTQTKWLVSCQAPASRWHGVDVEDEMLTFEWLEIHNKLVQDNRYNRSIAPYNHDTFLCHDVDQAVRALNISAAKVTGAAFHYSVEFKDVHGRQGTTWGCRG</sequence>
<accession>A0ABU3EG43</accession>
<gene>
    <name evidence="1" type="ORF">RM190_14485</name>
</gene>
<dbReference type="RefSeq" id="WP_311760172.1">
    <property type="nucleotide sequence ID" value="NZ_JAVRQI010000011.1"/>
</dbReference>
<reference evidence="2" key="1">
    <citation type="submission" date="2023-07" db="EMBL/GenBank/DDBJ databases">
        <title>Characterization of two Paracoccaceae strains isolated from Phycosphere and proposal of Xinfangfangia lacusdiani sp. nov.</title>
        <authorList>
            <person name="Deng Y."/>
            <person name="Zhang Y.Q."/>
        </authorList>
    </citation>
    <scope>NUCLEOTIDE SEQUENCE [LARGE SCALE GENOMIC DNA]</scope>
    <source>
        <strain evidence="2">CPCC 101403</strain>
    </source>
</reference>
<name>A0ABU3EG43_9RHOB</name>
<evidence type="ECO:0000313" key="1">
    <source>
        <dbReference type="EMBL" id="MDT1063081.1"/>
    </source>
</evidence>
<organism evidence="1 2">
    <name type="scientific">Paracoccus broussonetiae</name>
    <dbReference type="NCBI Taxonomy" id="3075834"/>
    <lineage>
        <taxon>Bacteria</taxon>
        <taxon>Pseudomonadati</taxon>
        <taxon>Pseudomonadota</taxon>
        <taxon>Alphaproteobacteria</taxon>
        <taxon>Rhodobacterales</taxon>
        <taxon>Paracoccaceae</taxon>
        <taxon>Paracoccus</taxon>
    </lineage>
</organism>